<dbReference type="InterPro" id="IPR011547">
    <property type="entry name" value="SLC26A/SulP_dom"/>
</dbReference>
<dbReference type="SUPFAM" id="SSF52091">
    <property type="entry name" value="SpoIIaa-like"/>
    <property type="match status" value="1"/>
</dbReference>
<dbReference type="AlphaFoldDB" id="A0A4Q7P0T3"/>
<dbReference type="InterPro" id="IPR002645">
    <property type="entry name" value="STAS_dom"/>
</dbReference>
<feature type="transmembrane region" description="Helical" evidence="5">
    <location>
        <begin position="327"/>
        <end position="348"/>
    </location>
</feature>
<feature type="transmembrane region" description="Helical" evidence="5">
    <location>
        <begin position="50"/>
        <end position="66"/>
    </location>
</feature>
<dbReference type="NCBIfam" id="TIGR00815">
    <property type="entry name" value="sulP"/>
    <property type="match status" value="1"/>
</dbReference>
<feature type="transmembrane region" description="Helical" evidence="5">
    <location>
        <begin position="132"/>
        <end position="150"/>
    </location>
</feature>
<dbReference type="PROSITE" id="PS01130">
    <property type="entry name" value="SLC26A"/>
    <property type="match status" value="1"/>
</dbReference>
<proteinExistence type="predicted"/>
<evidence type="ECO:0000256" key="4">
    <source>
        <dbReference type="ARBA" id="ARBA00023136"/>
    </source>
</evidence>
<dbReference type="RefSeq" id="WP_130286433.1">
    <property type="nucleotide sequence ID" value="NZ_SGXE01000002.1"/>
</dbReference>
<dbReference type="GO" id="GO:0016020">
    <property type="term" value="C:membrane"/>
    <property type="evidence" value="ECO:0007669"/>
    <property type="project" value="UniProtKB-SubCell"/>
</dbReference>
<comment type="subcellular location">
    <subcellularLocation>
        <location evidence="1">Membrane</location>
        <topology evidence="1">Multi-pass membrane protein</topology>
    </subcellularLocation>
</comment>
<comment type="caution">
    <text evidence="7">The sequence shown here is derived from an EMBL/GenBank/DDBJ whole genome shotgun (WGS) entry which is preliminary data.</text>
</comment>
<keyword evidence="4 5" id="KW-0472">Membrane</keyword>
<evidence type="ECO:0000313" key="8">
    <source>
        <dbReference type="Proteomes" id="UP000292262"/>
    </source>
</evidence>
<feature type="transmembrane region" description="Helical" evidence="5">
    <location>
        <begin position="20"/>
        <end position="44"/>
    </location>
</feature>
<dbReference type="InterPro" id="IPR001902">
    <property type="entry name" value="SLC26A/SulP_fam"/>
</dbReference>
<protein>
    <submittedName>
        <fullName evidence="7">SulP family sulfate permease</fullName>
    </submittedName>
</protein>
<feature type="transmembrane region" description="Helical" evidence="5">
    <location>
        <begin position="177"/>
        <end position="196"/>
    </location>
</feature>
<feature type="domain" description="STAS" evidence="6">
    <location>
        <begin position="440"/>
        <end position="555"/>
    </location>
</feature>
<evidence type="ECO:0000313" key="7">
    <source>
        <dbReference type="EMBL" id="RZS93295.1"/>
    </source>
</evidence>
<gene>
    <name evidence="7" type="ORF">EV197_1873</name>
</gene>
<feature type="transmembrane region" description="Helical" evidence="5">
    <location>
        <begin position="203"/>
        <end position="230"/>
    </location>
</feature>
<feature type="transmembrane region" description="Helical" evidence="5">
    <location>
        <begin position="383"/>
        <end position="415"/>
    </location>
</feature>
<dbReference type="CDD" id="cd07042">
    <property type="entry name" value="STAS_SulP_like_sulfate_transporter"/>
    <property type="match status" value="1"/>
</dbReference>
<feature type="transmembrane region" description="Helical" evidence="5">
    <location>
        <begin position="73"/>
        <end position="93"/>
    </location>
</feature>
<evidence type="ECO:0000259" key="6">
    <source>
        <dbReference type="PROSITE" id="PS50801"/>
    </source>
</evidence>
<evidence type="ECO:0000256" key="1">
    <source>
        <dbReference type="ARBA" id="ARBA00004141"/>
    </source>
</evidence>
<feature type="transmembrane region" description="Helical" evidence="5">
    <location>
        <begin position="250"/>
        <end position="269"/>
    </location>
</feature>
<keyword evidence="3 5" id="KW-1133">Transmembrane helix</keyword>
<sequence>MLKKIFPIIQWLPVYKKSWLSGDIAAGITVGIMLIPQGMAYAMIAGLPPVFGLYAALVPQVMYAFMGTSKQLAVGPVAMDSLLVASGLGALALSGIEEYIAMAIFLALFMGAIQLLLGLLRMGFLVNFLSKPVISGFTSAAAITIGMSQVKHLLGINVTNTTQLISLFQHIIEKLHTINLIAVSIGLISIFIILGLKKIHTKIPAALVIVILGIVATYFFNLEAFGLQIVGNVPEGLPSFVLPTLDTTKFPELFTIAITLALIAFMEAISVSKAIEEKHQDYEVDANQELIALGTANIVGSLFQSYPVTGGFSRTAVNDQAGAKTGVAALVSVLIVGLTLLFLTPIFYYLPKSILAAIIMVAVFGLIDISYPITLYKNSKDEFYLLLLTFGLTLLIGIKEGILIGVLASLLLLVYRTSKPHIAILGNIKGTDYFKNINRFGDEVIIDEKVLILRFDAQLYFGNKDYFKKELYKEIQRKNAKLSTVILNAESINYIDSSAIHMLKQVIMDLKKKNISFLVSGAIGPARDIIFSSGLIDLIGRNNLFVKTVDAYQYCTSITTKTELQRKIAWQNKSKLYLD</sequence>
<dbReference type="InterPro" id="IPR036513">
    <property type="entry name" value="STAS_dom_sf"/>
</dbReference>
<feature type="transmembrane region" description="Helical" evidence="5">
    <location>
        <begin position="99"/>
        <end position="120"/>
    </location>
</feature>
<dbReference type="InterPro" id="IPR018045">
    <property type="entry name" value="S04_transporter_CS"/>
</dbReference>
<dbReference type="Pfam" id="PF00916">
    <property type="entry name" value="Sulfate_transp"/>
    <property type="match status" value="1"/>
</dbReference>
<dbReference type="OrthoDB" id="9771198at2"/>
<evidence type="ECO:0000256" key="5">
    <source>
        <dbReference type="SAM" id="Phobius"/>
    </source>
</evidence>
<keyword evidence="2 5" id="KW-0812">Transmembrane</keyword>
<dbReference type="Pfam" id="PF01740">
    <property type="entry name" value="STAS"/>
    <property type="match status" value="1"/>
</dbReference>
<organism evidence="7 8">
    <name type="scientific">Aquimarina brevivitae</name>
    <dbReference type="NCBI Taxonomy" id="323412"/>
    <lineage>
        <taxon>Bacteria</taxon>
        <taxon>Pseudomonadati</taxon>
        <taxon>Bacteroidota</taxon>
        <taxon>Flavobacteriia</taxon>
        <taxon>Flavobacteriales</taxon>
        <taxon>Flavobacteriaceae</taxon>
        <taxon>Aquimarina</taxon>
    </lineage>
</organism>
<reference evidence="7 8" key="1">
    <citation type="submission" date="2019-02" db="EMBL/GenBank/DDBJ databases">
        <title>Genomic Encyclopedia of Type Strains, Phase IV (KMG-IV): sequencing the most valuable type-strain genomes for metagenomic binning, comparative biology and taxonomic classification.</title>
        <authorList>
            <person name="Goeker M."/>
        </authorList>
    </citation>
    <scope>NUCLEOTIDE SEQUENCE [LARGE SCALE GENOMIC DNA]</scope>
    <source>
        <strain evidence="7 8">DSM 17196</strain>
    </source>
</reference>
<evidence type="ECO:0000256" key="2">
    <source>
        <dbReference type="ARBA" id="ARBA00022692"/>
    </source>
</evidence>
<dbReference type="PROSITE" id="PS50801">
    <property type="entry name" value="STAS"/>
    <property type="match status" value="1"/>
</dbReference>
<dbReference type="Gene3D" id="3.30.750.24">
    <property type="entry name" value="STAS domain"/>
    <property type="match status" value="1"/>
</dbReference>
<dbReference type="PANTHER" id="PTHR11814">
    <property type="entry name" value="SULFATE TRANSPORTER"/>
    <property type="match status" value="1"/>
</dbReference>
<keyword evidence="8" id="KW-1185">Reference proteome</keyword>
<dbReference type="GO" id="GO:0008271">
    <property type="term" value="F:secondary active sulfate transmembrane transporter activity"/>
    <property type="evidence" value="ECO:0007669"/>
    <property type="project" value="InterPro"/>
</dbReference>
<feature type="transmembrane region" description="Helical" evidence="5">
    <location>
        <begin position="354"/>
        <end position="371"/>
    </location>
</feature>
<accession>A0A4Q7P0T3</accession>
<dbReference type="EMBL" id="SGXE01000002">
    <property type="protein sequence ID" value="RZS93295.1"/>
    <property type="molecule type" value="Genomic_DNA"/>
</dbReference>
<name>A0A4Q7P0T3_9FLAO</name>
<dbReference type="Proteomes" id="UP000292262">
    <property type="component" value="Unassembled WGS sequence"/>
</dbReference>
<evidence type="ECO:0000256" key="3">
    <source>
        <dbReference type="ARBA" id="ARBA00022989"/>
    </source>
</evidence>